<comment type="caution">
    <text evidence="1">The sequence shown here is derived from an EMBL/GenBank/DDBJ whole genome shotgun (WGS) entry which is preliminary data.</text>
</comment>
<dbReference type="AlphaFoldDB" id="A0A8J4VSZ8"/>
<gene>
    <name evidence="1" type="ORF">CMV_005043</name>
</gene>
<evidence type="ECO:0000313" key="1">
    <source>
        <dbReference type="EMBL" id="KAF3971353.1"/>
    </source>
</evidence>
<keyword evidence="2" id="KW-1185">Reference proteome</keyword>
<protein>
    <submittedName>
        <fullName evidence="1">Uncharacterized protein</fullName>
    </submittedName>
</protein>
<proteinExistence type="predicted"/>
<reference evidence="1" key="1">
    <citation type="submission" date="2020-03" db="EMBL/GenBank/DDBJ databases">
        <title>Castanea mollissima Vanexum genome sequencing.</title>
        <authorList>
            <person name="Staton M."/>
        </authorList>
    </citation>
    <scope>NUCLEOTIDE SEQUENCE</scope>
    <source>
        <tissue evidence="1">Leaf</tissue>
    </source>
</reference>
<name>A0A8J4VSZ8_9ROSI</name>
<dbReference type="EMBL" id="JRKL02000442">
    <property type="protein sequence ID" value="KAF3971353.1"/>
    <property type="molecule type" value="Genomic_DNA"/>
</dbReference>
<sequence length="75" mass="8504">MIVLQFVNLRKDRWDVLTVEIEHVDVATVMPQTQKGPKQQAKEQGQKGKLIGKALVYELGRIPRNVPGERNIPLS</sequence>
<accession>A0A8J4VSZ8</accession>
<organism evidence="1 2">
    <name type="scientific">Castanea mollissima</name>
    <name type="common">Chinese chestnut</name>
    <dbReference type="NCBI Taxonomy" id="60419"/>
    <lineage>
        <taxon>Eukaryota</taxon>
        <taxon>Viridiplantae</taxon>
        <taxon>Streptophyta</taxon>
        <taxon>Embryophyta</taxon>
        <taxon>Tracheophyta</taxon>
        <taxon>Spermatophyta</taxon>
        <taxon>Magnoliopsida</taxon>
        <taxon>eudicotyledons</taxon>
        <taxon>Gunneridae</taxon>
        <taxon>Pentapetalae</taxon>
        <taxon>rosids</taxon>
        <taxon>fabids</taxon>
        <taxon>Fagales</taxon>
        <taxon>Fagaceae</taxon>
        <taxon>Castanea</taxon>
    </lineage>
</organism>
<evidence type="ECO:0000313" key="2">
    <source>
        <dbReference type="Proteomes" id="UP000737018"/>
    </source>
</evidence>
<dbReference type="Proteomes" id="UP000737018">
    <property type="component" value="Unassembled WGS sequence"/>
</dbReference>